<dbReference type="EMBL" id="KV441473">
    <property type="protein sequence ID" value="OAG23132.1"/>
    <property type="molecule type" value="Genomic_DNA"/>
</dbReference>
<proteinExistence type="predicted"/>
<accession>A0A177DVT6</accession>
<sequence>MSAPCAIQHGARITPTDLCSGQAALSDGQALPRWLIPADRRGWRRIVQNFTPAWVCS</sequence>
<dbReference type="VEuPathDB" id="FungiDB:CC77DRAFT_983873"/>
<name>A0A177DVT6_ALTAL</name>
<reference evidence="1 2" key="1">
    <citation type="submission" date="2016-05" db="EMBL/GenBank/DDBJ databases">
        <title>Comparative analysis of secretome profiles of manganese(II)-oxidizing ascomycete fungi.</title>
        <authorList>
            <consortium name="DOE Joint Genome Institute"/>
            <person name="Zeiner C.A."/>
            <person name="Purvine S.O."/>
            <person name="Zink E.M."/>
            <person name="Wu S."/>
            <person name="Pasa-Tolic L."/>
            <person name="Chaput D.L."/>
            <person name="Haridas S."/>
            <person name="Grigoriev I.V."/>
            <person name="Santelli C.M."/>
            <person name="Hansel C.M."/>
        </authorList>
    </citation>
    <scope>NUCLEOTIDE SEQUENCE [LARGE SCALE GENOMIC DNA]</scope>
    <source>
        <strain evidence="1 2">SRC1lrK2f</strain>
    </source>
</reference>
<dbReference type="KEGG" id="aalt:CC77DRAFT_983873"/>
<dbReference type="RefSeq" id="XP_018388553.1">
    <property type="nucleotide sequence ID" value="XM_018536157.1"/>
</dbReference>
<evidence type="ECO:0000313" key="2">
    <source>
        <dbReference type="Proteomes" id="UP000077248"/>
    </source>
</evidence>
<evidence type="ECO:0000313" key="1">
    <source>
        <dbReference type="EMBL" id="OAG23132.1"/>
    </source>
</evidence>
<dbReference type="GeneID" id="29121751"/>
<protein>
    <submittedName>
        <fullName evidence="1">Uncharacterized protein</fullName>
    </submittedName>
</protein>
<feature type="non-terminal residue" evidence="1">
    <location>
        <position position="57"/>
    </location>
</feature>
<organism evidence="1 2">
    <name type="scientific">Alternaria alternata</name>
    <name type="common">Alternaria rot fungus</name>
    <name type="synonym">Torula alternata</name>
    <dbReference type="NCBI Taxonomy" id="5599"/>
    <lineage>
        <taxon>Eukaryota</taxon>
        <taxon>Fungi</taxon>
        <taxon>Dikarya</taxon>
        <taxon>Ascomycota</taxon>
        <taxon>Pezizomycotina</taxon>
        <taxon>Dothideomycetes</taxon>
        <taxon>Pleosporomycetidae</taxon>
        <taxon>Pleosporales</taxon>
        <taxon>Pleosporineae</taxon>
        <taxon>Pleosporaceae</taxon>
        <taxon>Alternaria</taxon>
        <taxon>Alternaria sect. Alternaria</taxon>
        <taxon>Alternaria alternata complex</taxon>
    </lineage>
</organism>
<dbReference type="AlphaFoldDB" id="A0A177DVT6"/>
<dbReference type="Proteomes" id="UP000077248">
    <property type="component" value="Unassembled WGS sequence"/>
</dbReference>
<keyword evidence="2" id="KW-1185">Reference proteome</keyword>
<gene>
    <name evidence="1" type="ORF">CC77DRAFT_983873</name>
</gene>